<feature type="transmembrane region" description="Helical" evidence="8">
    <location>
        <begin position="93"/>
        <end position="111"/>
    </location>
</feature>
<proteinExistence type="inferred from homology"/>
<keyword evidence="5 8" id="KW-0812">Transmembrane</keyword>
<keyword evidence="6 8" id="KW-1133">Transmembrane helix</keyword>
<dbReference type="InterPro" id="IPR002781">
    <property type="entry name" value="TM_pro_TauE-like"/>
</dbReference>
<feature type="transmembrane region" description="Helical" evidence="8">
    <location>
        <begin position="67"/>
        <end position="87"/>
    </location>
</feature>
<evidence type="ECO:0000256" key="6">
    <source>
        <dbReference type="ARBA" id="ARBA00022989"/>
    </source>
</evidence>
<comment type="similarity">
    <text evidence="2 8">Belongs to the 4-toluene sulfonate uptake permease (TSUP) (TC 2.A.102) family.</text>
</comment>
<evidence type="ECO:0000256" key="4">
    <source>
        <dbReference type="ARBA" id="ARBA00022475"/>
    </source>
</evidence>
<comment type="subcellular location">
    <subcellularLocation>
        <location evidence="1 8">Cell membrane</location>
        <topology evidence="1 8">Multi-pass membrane protein</topology>
    </subcellularLocation>
</comment>
<feature type="transmembrane region" description="Helical" evidence="8">
    <location>
        <begin position="123"/>
        <end position="146"/>
    </location>
</feature>
<evidence type="ECO:0000256" key="7">
    <source>
        <dbReference type="ARBA" id="ARBA00023136"/>
    </source>
</evidence>
<reference evidence="9 10" key="1">
    <citation type="journal article" date="2016" name="Nat. Commun.">
        <title>Thousands of microbial genomes shed light on interconnected biogeochemical processes in an aquifer system.</title>
        <authorList>
            <person name="Anantharaman K."/>
            <person name="Brown C.T."/>
            <person name="Hug L.A."/>
            <person name="Sharon I."/>
            <person name="Castelle C.J."/>
            <person name="Probst A.J."/>
            <person name="Thomas B.C."/>
            <person name="Singh A."/>
            <person name="Wilkins M.J."/>
            <person name="Karaoz U."/>
            <person name="Brodie E.L."/>
            <person name="Williams K.H."/>
            <person name="Hubbard S.S."/>
            <person name="Banfield J.F."/>
        </authorList>
    </citation>
    <scope>NUCLEOTIDE SEQUENCE [LARGE SCALE GENOMIC DNA]</scope>
</reference>
<dbReference type="EMBL" id="MFLE01000018">
    <property type="protein sequence ID" value="OGG61383.1"/>
    <property type="molecule type" value="Genomic_DNA"/>
</dbReference>
<protein>
    <recommendedName>
        <fullName evidence="8">Probable membrane transporter protein</fullName>
    </recommendedName>
</protein>
<sequence>MEWIFLSIAFFAEVAGTIAGFGSSTIALPLALFLFDFQTALVLVAFLHIFGNIGRIGFFRHGLDKGLLLRFGVPSIALTLVGALLVQSVPQDILKMILGVFLILYVFWAWTGKRTVTPSLTTSVIGGGVSGFFAGLIGTGGALRAAFLTSFHLSKERYIATAATIALMVDITRLPVYLAGGFLSPEHSRMIPVLLVVALVGTYVGKIIVRNVPQMLFRHVVLVAIGSIGVKFIIDFIGT</sequence>
<feature type="transmembrane region" description="Helical" evidence="8">
    <location>
        <begin position="190"/>
        <end position="209"/>
    </location>
</feature>
<dbReference type="GO" id="GO:0005886">
    <property type="term" value="C:plasma membrane"/>
    <property type="evidence" value="ECO:0007669"/>
    <property type="project" value="UniProtKB-SubCell"/>
</dbReference>
<evidence type="ECO:0000256" key="1">
    <source>
        <dbReference type="ARBA" id="ARBA00004651"/>
    </source>
</evidence>
<evidence type="ECO:0000256" key="3">
    <source>
        <dbReference type="ARBA" id="ARBA00022448"/>
    </source>
</evidence>
<name>A0A1F6DIZ1_9BACT</name>
<dbReference type="AlphaFoldDB" id="A0A1F6DIZ1"/>
<keyword evidence="7 8" id="KW-0472">Membrane</keyword>
<organism evidence="9 10">
    <name type="scientific">Candidatus Kaiserbacteria bacterium RIFCSPHIGHO2_02_FULL_49_34</name>
    <dbReference type="NCBI Taxonomy" id="1798491"/>
    <lineage>
        <taxon>Bacteria</taxon>
        <taxon>Candidatus Kaiseribacteriota</taxon>
    </lineage>
</organism>
<keyword evidence="4 8" id="KW-1003">Cell membrane</keyword>
<evidence type="ECO:0000256" key="2">
    <source>
        <dbReference type="ARBA" id="ARBA00009142"/>
    </source>
</evidence>
<keyword evidence="3" id="KW-0813">Transport</keyword>
<feature type="transmembrane region" description="Helical" evidence="8">
    <location>
        <begin position="215"/>
        <end position="234"/>
    </location>
</feature>
<evidence type="ECO:0000256" key="8">
    <source>
        <dbReference type="RuleBase" id="RU363041"/>
    </source>
</evidence>
<gene>
    <name evidence="9" type="ORF">A3C87_00140</name>
</gene>
<accession>A0A1F6DIZ1</accession>
<comment type="caution">
    <text evidence="9">The sequence shown here is derived from an EMBL/GenBank/DDBJ whole genome shotgun (WGS) entry which is preliminary data.</text>
</comment>
<dbReference type="Proteomes" id="UP000176511">
    <property type="component" value="Unassembled WGS sequence"/>
</dbReference>
<dbReference type="PANTHER" id="PTHR30269:SF37">
    <property type="entry name" value="MEMBRANE TRANSPORTER PROTEIN"/>
    <property type="match status" value="1"/>
</dbReference>
<dbReference type="Pfam" id="PF01925">
    <property type="entry name" value="TauE"/>
    <property type="match status" value="1"/>
</dbReference>
<evidence type="ECO:0000313" key="9">
    <source>
        <dbReference type="EMBL" id="OGG61383.1"/>
    </source>
</evidence>
<dbReference type="InterPro" id="IPR052017">
    <property type="entry name" value="TSUP"/>
</dbReference>
<dbReference type="STRING" id="1798491.A3C87_00140"/>
<dbReference type="PANTHER" id="PTHR30269">
    <property type="entry name" value="TRANSMEMBRANE PROTEIN YFCA"/>
    <property type="match status" value="1"/>
</dbReference>
<evidence type="ECO:0000313" key="10">
    <source>
        <dbReference type="Proteomes" id="UP000176511"/>
    </source>
</evidence>
<evidence type="ECO:0000256" key="5">
    <source>
        <dbReference type="ARBA" id="ARBA00022692"/>
    </source>
</evidence>